<protein>
    <submittedName>
        <fullName evidence="1">Uncharacterized protein</fullName>
    </submittedName>
</protein>
<keyword evidence="2" id="KW-1185">Reference proteome</keyword>
<dbReference type="Proteomes" id="UP000325440">
    <property type="component" value="Unassembled WGS sequence"/>
</dbReference>
<evidence type="ECO:0000313" key="1">
    <source>
        <dbReference type="EMBL" id="VVC29526.1"/>
    </source>
</evidence>
<reference evidence="1 2" key="1">
    <citation type="submission" date="2019-08" db="EMBL/GenBank/DDBJ databases">
        <authorList>
            <person name="Alioto T."/>
            <person name="Alioto T."/>
            <person name="Gomez Garrido J."/>
        </authorList>
    </citation>
    <scope>NUCLEOTIDE SEQUENCE [LARGE SCALE GENOMIC DNA]</scope>
</reference>
<dbReference type="EMBL" id="CABPRJ010000494">
    <property type="protein sequence ID" value="VVC29526.1"/>
    <property type="molecule type" value="Genomic_DNA"/>
</dbReference>
<dbReference type="OrthoDB" id="9996331at2759"/>
<name>A0A5E4MB97_9HEMI</name>
<gene>
    <name evidence="1" type="ORF">CINCED_3A023807</name>
</gene>
<proteinExistence type="predicted"/>
<sequence>MKDLLEKLITDCVELLRIYPFMKKPLDTSLTDTDIATPCLLLLTNNLNPIYHAPVNLHMGIMRNYRYIKNDGPDGVSYYYHDLRKNERIILRRQMVGGNDGPDGVSYYYHDLRKNERIILRRQMVGGSVTIWCSIGYKGRSEGLLAKEVYKDAKHYSSVRGWKQSILDA</sequence>
<evidence type="ECO:0000313" key="2">
    <source>
        <dbReference type="Proteomes" id="UP000325440"/>
    </source>
</evidence>
<organism evidence="1 2">
    <name type="scientific">Cinara cedri</name>
    <dbReference type="NCBI Taxonomy" id="506608"/>
    <lineage>
        <taxon>Eukaryota</taxon>
        <taxon>Metazoa</taxon>
        <taxon>Ecdysozoa</taxon>
        <taxon>Arthropoda</taxon>
        <taxon>Hexapoda</taxon>
        <taxon>Insecta</taxon>
        <taxon>Pterygota</taxon>
        <taxon>Neoptera</taxon>
        <taxon>Paraneoptera</taxon>
        <taxon>Hemiptera</taxon>
        <taxon>Sternorrhyncha</taxon>
        <taxon>Aphidomorpha</taxon>
        <taxon>Aphidoidea</taxon>
        <taxon>Aphididae</taxon>
        <taxon>Lachninae</taxon>
        <taxon>Cinara</taxon>
    </lineage>
</organism>
<dbReference type="AlphaFoldDB" id="A0A5E4MB97"/>
<accession>A0A5E4MB97</accession>